<keyword evidence="6" id="KW-0238">DNA-binding</keyword>
<evidence type="ECO:0000256" key="7">
    <source>
        <dbReference type="SAM" id="Phobius"/>
    </source>
</evidence>
<feature type="DNA-binding region" description="HMG box" evidence="6">
    <location>
        <begin position="57"/>
        <end position="180"/>
    </location>
</feature>
<evidence type="ECO:0000313" key="9">
    <source>
        <dbReference type="EMBL" id="KAL3784070.1"/>
    </source>
</evidence>
<comment type="similarity">
    <text evidence="2">Belongs to the peroxisomal membrane protein PXMP2/4 family.</text>
</comment>
<reference evidence="9 10" key="1">
    <citation type="journal article" date="2020" name="G3 (Bethesda)">
        <title>Improved Reference Genome for Cyclotella cryptica CCMP332, a Model for Cell Wall Morphogenesis, Salinity Adaptation, and Lipid Production in Diatoms (Bacillariophyta).</title>
        <authorList>
            <person name="Roberts W.R."/>
            <person name="Downey K.M."/>
            <person name="Ruck E.C."/>
            <person name="Traller J.C."/>
            <person name="Alverson A.J."/>
        </authorList>
    </citation>
    <scope>NUCLEOTIDE SEQUENCE [LARGE SCALE GENOMIC DNA]</scope>
    <source>
        <strain evidence="9 10">CCMP332</strain>
    </source>
</reference>
<evidence type="ECO:0000313" key="10">
    <source>
        <dbReference type="Proteomes" id="UP001516023"/>
    </source>
</evidence>
<dbReference type="Proteomes" id="UP001516023">
    <property type="component" value="Unassembled WGS sequence"/>
</dbReference>
<dbReference type="Gene3D" id="1.10.30.10">
    <property type="entry name" value="High mobility group box domain"/>
    <property type="match status" value="1"/>
</dbReference>
<name>A0ABD3P7L3_9STRA</name>
<dbReference type="GO" id="GO:0003677">
    <property type="term" value="F:DNA binding"/>
    <property type="evidence" value="ECO:0007669"/>
    <property type="project" value="UniProtKB-UniRule"/>
</dbReference>
<evidence type="ECO:0000256" key="2">
    <source>
        <dbReference type="ARBA" id="ARBA00006824"/>
    </source>
</evidence>
<dbReference type="InterPro" id="IPR009071">
    <property type="entry name" value="HMG_box_dom"/>
</dbReference>
<protein>
    <recommendedName>
        <fullName evidence="8">HMG box domain-containing protein</fullName>
    </recommendedName>
</protein>
<gene>
    <name evidence="9" type="ORF">HJC23_013285</name>
</gene>
<dbReference type="GO" id="GO:0016020">
    <property type="term" value="C:membrane"/>
    <property type="evidence" value="ECO:0007669"/>
    <property type="project" value="UniProtKB-SubCell"/>
</dbReference>
<keyword evidence="4 7" id="KW-1133">Transmembrane helix</keyword>
<evidence type="ECO:0000256" key="3">
    <source>
        <dbReference type="ARBA" id="ARBA00022692"/>
    </source>
</evidence>
<evidence type="ECO:0000256" key="5">
    <source>
        <dbReference type="ARBA" id="ARBA00023136"/>
    </source>
</evidence>
<evidence type="ECO:0000259" key="8">
    <source>
        <dbReference type="PROSITE" id="PS50118"/>
    </source>
</evidence>
<dbReference type="PANTHER" id="PTHR11266:SF121">
    <property type="entry name" value="OS09G0315000 PROTEIN"/>
    <property type="match status" value="1"/>
</dbReference>
<evidence type="ECO:0000256" key="6">
    <source>
        <dbReference type="PROSITE-ProRule" id="PRU00267"/>
    </source>
</evidence>
<comment type="subcellular location">
    <subcellularLocation>
        <location evidence="1">Membrane</location>
        <topology evidence="1">Multi-pass membrane protein</topology>
    </subcellularLocation>
</comment>
<proteinExistence type="inferred from homology"/>
<dbReference type="GO" id="GO:0005634">
    <property type="term" value="C:nucleus"/>
    <property type="evidence" value="ECO:0007669"/>
    <property type="project" value="UniProtKB-UniRule"/>
</dbReference>
<feature type="transmembrane region" description="Helical" evidence="7">
    <location>
        <begin position="370"/>
        <end position="389"/>
    </location>
</feature>
<feature type="transmembrane region" description="Helical" evidence="7">
    <location>
        <begin position="395"/>
        <end position="413"/>
    </location>
</feature>
<dbReference type="AlphaFoldDB" id="A0ABD3P7L3"/>
<dbReference type="EMBL" id="JABMIG020000245">
    <property type="protein sequence ID" value="KAL3784070.1"/>
    <property type="molecule type" value="Genomic_DNA"/>
</dbReference>
<keyword evidence="6" id="KW-0539">Nucleus</keyword>
<dbReference type="InterPro" id="IPR007248">
    <property type="entry name" value="Mpv17_PMP22"/>
</dbReference>
<keyword evidence="3 7" id="KW-0812">Transmembrane</keyword>
<keyword evidence="5 7" id="KW-0472">Membrane</keyword>
<feature type="domain" description="HMG box" evidence="8">
    <location>
        <begin position="57"/>
        <end position="180"/>
    </location>
</feature>
<dbReference type="SUPFAM" id="SSF47095">
    <property type="entry name" value="HMG-box"/>
    <property type="match status" value="1"/>
</dbReference>
<evidence type="ECO:0000256" key="4">
    <source>
        <dbReference type="ARBA" id="ARBA00022989"/>
    </source>
</evidence>
<comment type="caution">
    <text evidence="9">The sequence shown here is derived from an EMBL/GenBank/DDBJ whole genome shotgun (WGS) entry which is preliminary data.</text>
</comment>
<dbReference type="PANTHER" id="PTHR11266">
    <property type="entry name" value="PEROXISOMAL MEMBRANE PROTEIN 2, PXMP2 MPV17"/>
    <property type="match status" value="1"/>
</dbReference>
<accession>A0ABD3P7L3</accession>
<evidence type="ECO:0000256" key="1">
    <source>
        <dbReference type="ARBA" id="ARBA00004141"/>
    </source>
</evidence>
<sequence>MNAIVVTPLPSSDISVVDVCADRSSPKQSFNIAKQICNSINRVPVPMGLHINFPKNPMRPLTAYHIFFQIEREYIIQSMPDDEGDTVQRTSTRNARSTLQNVPNRYKSIKLSPDWYFGPGKRPKRKHRKAHGKIGFMDLSRIIASRWAELESIDPEVKTFIQKLAKQELDEYLADMKKYKELTKGLKPVISGASGPSPVSTPESIDIQANKYTFPSLINNFYKQQNCFKVAFLICSSKACAADLVAQWIDNSKHSQDNQQTHILSTDGQKQQKEKKKALSIDYRRVAVFLLYGGLYQGMAQEYIYNDIYASLFGSGTDILTASKKVATEMFVLTPALCIPAAYLIRGLLGGDTVGVVFKKYKNDIIHNKVLYINWSIWIPVNFLVFGLVPEHFRVTFVALVSFFWTMILSTIVSKK</sequence>
<dbReference type="PROSITE" id="PS50118">
    <property type="entry name" value="HMG_BOX_2"/>
    <property type="match status" value="1"/>
</dbReference>
<organism evidence="9 10">
    <name type="scientific">Cyclotella cryptica</name>
    <dbReference type="NCBI Taxonomy" id="29204"/>
    <lineage>
        <taxon>Eukaryota</taxon>
        <taxon>Sar</taxon>
        <taxon>Stramenopiles</taxon>
        <taxon>Ochrophyta</taxon>
        <taxon>Bacillariophyta</taxon>
        <taxon>Coscinodiscophyceae</taxon>
        <taxon>Thalassiosirophycidae</taxon>
        <taxon>Stephanodiscales</taxon>
        <taxon>Stephanodiscaceae</taxon>
        <taxon>Cyclotella</taxon>
    </lineage>
</organism>
<dbReference type="Pfam" id="PF04117">
    <property type="entry name" value="Mpv17_PMP22"/>
    <property type="match status" value="1"/>
</dbReference>
<dbReference type="InterPro" id="IPR036910">
    <property type="entry name" value="HMG_box_dom_sf"/>
</dbReference>
<feature type="transmembrane region" description="Helical" evidence="7">
    <location>
        <begin position="330"/>
        <end position="349"/>
    </location>
</feature>
<keyword evidence="10" id="KW-1185">Reference proteome</keyword>